<dbReference type="RefSeq" id="WP_005728588.1">
    <property type="nucleotide sequence ID" value="NZ_LJCZ01000067.1"/>
</dbReference>
<name>A0A4V3BIJ5_9LACO</name>
<proteinExistence type="predicted"/>
<feature type="domain" description="TerB N-terminal" evidence="1">
    <location>
        <begin position="147"/>
        <end position="335"/>
    </location>
</feature>
<dbReference type="AlphaFoldDB" id="A0A4V3BIJ5"/>
<dbReference type="Proteomes" id="UP000295195">
    <property type="component" value="Unassembled WGS sequence"/>
</dbReference>
<dbReference type="EMBL" id="NKLP01000041">
    <property type="protein sequence ID" value="TDN33379.1"/>
    <property type="molecule type" value="Genomic_DNA"/>
</dbReference>
<sequence length="345" mass="40313">MDSNQLFKYVYAKYGLKFKPAVPGSTSVYVLMSPVDSGYFAILSRGQGQSILDLKCGAMAALIRDLPGFTDPMKIKAADWVGAILEKVSEDSLKKALDFAFKLAMNGDEVNIAQNQYFYIAPDKVDDRYQAQAIKPSENLRKKHNNSLVPDRIRKMLEVYDYSILPSRGRAKNFYQQARMMADYDDDYPEFFAFKRFYPTYHDMNTGQLRSYFTWRSKIRQHVFEKTSTSYAFVYIYELLNNIGVDDAQDGYEKLLEFEEKYVRQFDISIDVYLQDWLKDYVLYYDLDEKIIKQRFASEIKRDHDYEVLHHPEKFTAQELAAVFAKKTTYWNSSKVINKNTRGAS</sequence>
<dbReference type="Pfam" id="PF13208">
    <property type="entry name" value="TerB_N"/>
    <property type="match status" value="1"/>
</dbReference>
<dbReference type="InterPro" id="IPR025266">
    <property type="entry name" value="TerB_N"/>
</dbReference>
<evidence type="ECO:0000259" key="1">
    <source>
        <dbReference type="Pfam" id="PF13208"/>
    </source>
</evidence>
<accession>A0A4V3BIJ5</accession>
<dbReference type="Gene3D" id="3.90.1150.30">
    <property type="match status" value="1"/>
</dbReference>
<gene>
    <name evidence="2" type="ORF">CEE75_02630</name>
</gene>
<dbReference type="SUPFAM" id="SSF142906">
    <property type="entry name" value="YjbR-like"/>
    <property type="match status" value="1"/>
</dbReference>
<reference evidence="2 3" key="1">
    <citation type="submission" date="2017-06" db="EMBL/GenBank/DDBJ databases">
        <authorList>
            <person name="Swanenburg J."/>
            <person name="Kort R."/>
        </authorList>
    </citation>
    <scope>NUCLEOTIDE SEQUENCE [LARGE SCALE GENOMIC DNA]</scope>
    <source>
        <strain evidence="2 3">RL05</strain>
    </source>
</reference>
<evidence type="ECO:0000313" key="3">
    <source>
        <dbReference type="Proteomes" id="UP000295195"/>
    </source>
</evidence>
<organism evidence="2 3">
    <name type="scientific">Lactobacillus crispatus</name>
    <dbReference type="NCBI Taxonomy" id="47770"/>
    <lineage>
        <taxon>Bacteria</taxon>
        <taxon>Bacillati</taxon>
        <taxon>Bacillota</taxon>
        <taxon>Bacilli</taxon>
        <taxon>Lactobacillales</taxon>
        <taxon>Lactobacillaceae</taxon>
        <taxon>Lactobacillus</taxon>
    </lineage>
</organism>
<evidence type="ECO:0000313" key="2">
    <source>
        <dbReference type="EMBL" id="TDN33379.1"/>
    </source>
</evidence>
<protein>
    <recommendedName>
        <fullName evidence="1">TerB N-terminal domain-containing protein</fullName>
    </recommendedName>
</protein>
<comment type="caution">
    <text evidence="2">The sequence shown here is derived from an EMBL/GenBank/DDBJ whole genome shotgun (WGS) entry which is preliminary data.</text>
</comment>
<dbReference type="InterPro" id="IPR038056">
    <property type="entry name" value="YjbR-like_sf"/>
</dbReference>